<feature type="transmembrane region" description="Helical" evidence="7">
    <location>
        <begin position="445"/>
        <end position="463"/>
    </location>
</feature>
<evidence type="ECO:0000256" key="6">
    <source>
        <dbReference type="ARBA" id="ARBA00023136"/>
    </source>
</evidence>
<keyword evidence="7" id="KW-0769">Symport</keyword>
<evidence type="ECO:0000313" key="8">
    <source>
        <dbReference type="EMBL" id="KDO18488.1"/>
    </source>
</evidence>
<evidence type="ECO:0000313" key="9">
    <source>
        <dbReference type="Proteomes" id="UP000030745"/>
    </source>
</evidence>
<dbReference type="KEGG" id="spar:SPRG_15317"/>
<dbReference type="Proteomes" id="UP000030745">
    <property type="component" value="Unassembled WGS sequence"/>
</dbReference>
<dbReference type="AlphaFoldDB" id="A0A067BJW6"/>
<feature type="transmembrane region" description="Helical" evidence="7">
    <location>
        <begin position="470"/>
        <end position="489"/>
    </location>
</feature>
<feature type="transmembrane region" description="Helical" evidence="7">
    <location>
        <begin position="295"/>
        <end position="319"/>
    </location>
</feature>
<dbReference type="Gene3D" id="1.10.3860.10">
    <property type="entry name" value="Sodium:dicarboxylate symporter"/>
    <property type="match status" value="1"/>
</dbReference>
<evidence type="ECO:0000256" key="7">
    <source>
        <dbReference type="RuleBase" id="RU361216"/>
    </source>
</evidence>
<feature type="transmembrane region" description="Helical" evidence="7">
    <location>
        <begin position="339"/>
        <end position="361"/>
    </location>
</feature>
<sequence>MEHTGVKSPSHDGTVEMDDPNVIGHDVRALQDSHYARTNDETRSRYLHWFLGAPGTLLGTLIALCVVFGVVGAAGDSTDFGVVYLNHAKYTYAIGRLFLRALTCIVVPKVVLDVALSCADVVRARSIFQFRRRIVGLALLTTLLASAQALAWGLLLGPKFRGTPYTFHPAALGLLCPRLESNNTTTTTLPSVVVVENGTLACTTHDKLASFGMADDVFELRNTVKRWTTYASAGDEIQSMVRRLVPRNVTLALLHGDVAGAVVFAIVLGIALGVYDDDDGDAGSETRIVKVLRELNAIFEIMMSYVVTTTPVALIPLIVGPLLSGTHGYEDFARLGYFVLAYLAATATHGLVVLPTVLVLASYTHPLRWFQHVRQALLYGLACSSSRQSLPLTMRALDKHVRTPEAARFGVGVGTTLNRNGASMYITLSLVWLFYNAGLDDRLTPVKTCLILLCGVLGSVAAAPVRSGGIAIVVSFWAMLSGIPTPYAYSVLLVAECIMDPLATMINMAGNLVVAHIVGNGNTDLLSRQGRTSA</sequence>
<feature type="transmembrane region" description="Helical" evidence="7">
    <location>
        <begin position="252"/>
        <end position="275"/>
    </location>
</feature>
<keyword evidence="6 7" id="KW-0472">Membrane</keyword>
<feature type="transmembrane region" description="Helical" evidence="7">
    <location>
        <begin position="46"/>
        <end position="74"/>
    </location>
</feature>
<dbReference type="PRINTS" id="PR00173">
    <property type="entry name" value="EDTRNSPORT"/>
</dbReference>
<evidence type="ECO:0000256" key="5">
    <source>
        <dbReference type="ARBA" id="ARBA00022989"/>
    </source>
</evidence>
<dbReference type="InterPro" id="IPR036458">
    <property type="entry name" value="Na:dicarbo_symporter_sf"/>
</dbReference>
<organism evidence="8 9">
    <name type="scientific">Saprolegnia parasitica (strain CBS 223.65)</name>
    <dbReference type="NCBI Taxonomy" id="695850"/>
    <lineage>
        <taxon>Eukaryota</taxon>
        <taxon>Sar</taxon>
        <taxon>Stramenopiles</taxon>
        <taxon>Oomycota</taxon>
        <taxon>Saprolegniomycetes</taxon>
        <taxon>Saprolegniales</taxon>
        <taxon>Saprolegniaceae</taxon>
        <taxon>Saprolegnia</taxon>
    </lineage>
</organism>
<keyword evidence="2 7" id="KW-0813">Transport</keyword>
<dbReference type="PANTHER" id="PTHR42865:SF7">
    <property type="entry name" value="PROTON_GLUTAMATE-ASPARTATE SYMPORTER"/>
    <property type="match status" value="1"/>
</dbReference>
<feature type="transmembrane region" description="Helical" evidence="7">
    <location>
        <begin position="134"/>
        <end position="155"/>
    </location>
</feature>
<dbReference type="EMBL" id="KK583429">
    <property type="protein sequence ID" value="KDO18488.1"/>
    <property type="molecule type" value="Genomic_DNA"/>
</dbReference>
<protein>
    <recommendedName>
        <fullName evidence="7">Amino acid transporter</fullName>
    </recommendedName>
</protein>
<comment type="similarity">
    <text evidence="7">Belongs to the dicarboxylate/amino acid:cation symporter (DAACS) (TC 2.A.23) family.</text>
</comment>
<dbReference type="GO" id="GO:0005886">
    <property type="term" value="C:plasma membrane"/>
    <property type="evidence" value="ECO:0007669"/>
    <property type="project" value="UniProtKB-SubCell"/>
</dbReference>
<gene>
    <name evidence="8" type="ORF">SPRG_15317</name>
</gene>
<dbReference type="VEuPathDB" id="FungiDB:SPRG_15317"/>
<feature type="transmembrane region" description="Helical" evidence="7">
    <location>
        <begin position="94"/>
        <end position="122"/>
    </location>
</feature>
<dbReference type="GeneID" id="24137056"/>
<comment type="subcellular location">
    <subcellularLocation>
        <location evidence="1">Cell membrane</location>
        <topology evidence="1">Multi-pass membrane protein</topology>
    </subcellularLocation>
    <subcellularLocation>
        <location evidence="7">Membrane</location>
        <topology evidence="7">Multi-pass membrane protein</topology>
    </subcellularLocation>
</comment>
<accession>A0A067BJW6</accession>
<name>A0A067BJW6_SAPPC</name>
<dbReference type="PANTHER" id="PTHR42865">
    <property type="entry name" value="PROTON/GLUTAMATE-ASPARTATE SYMPORTER"/>
    <property type="match status" value="1"/>
</dbReference>
<reference evidence="8 9" key="1">
    <citation type="journal article" date="2013" name="PLoS Genet.">
        <title>Distinctive expansion of potential virulence genes in the genome of the oomycete fish pathogen Saprolegnia parasitica.</title>
        <authorList>
            <person name="Jiang R.H."/>
            <person name="de Bruijn I."/>
            <person name="Haas B.J."/>
            <person name="Belmonte R."/>
            <person name="Lobach L."/>
            <person name="Christie J."/>
            <person name="van den Ackerveken G."/>
            <person name="Bottin A."/>
            <person name="Bulone V."/>
            <person name="Diaz-Moreno S.M."/>
            <person name="Dumas B."/>
            <person name="Fan L."/>
            <person name="Gaulin E."/>
            <person name="Govers F."/>
            <person name="Grenville-Briggs L.J."/>
            <person name="Horner N.R."/>
            <person name="Levin J.Z."/>
            <person name="Mammella M."/>
            <person name="Meijer H.J."/>
            <person name="Morris P."/>
            <person name="Nusbaum C."/>
            <person name="Oome S."/>
            <person name="Phillips A.J."/>
            <person name="van Rooyen D."/>
            <person name="Rzeszutek E."/>
            <person name="Saraiva M."/>
            <person name="Secombes C.J."/>
            <person name="Seidl M.F."/>
            <person name="Snel B."/>
            <person name="Stassen J.H."/>
            <person name="Sykes S."/>
            <person name="Tripathy S."/>
            <person name="van den Berg H."/>
            <person name="Vega-Arreguin J.C."/>
            <person name="Wawra S."/>
            <person name="Young S.K."/>
            <person name="Zeng Q."/>
            <person name="Dieguez-Uribeondo J."/>
            <person name="Russ C."/>
            <person name="Tyler B.M."/>
            <person name="van West P."/>
        </authorList>
    </citation>
    <scope>NUCLEOTIDE SEQUENCE [LARGE SCALE GENOMIC DNA]</scope>
    <source>
        <strain evidence="8 9">CBS 223.65</strain>
    </source>
</reference>
<feature type="transmembrane region" description="Helical" evidence="7">
    <location>
        <begin position="422"/>
        <end position="439"/>
    </location>
</feature>
<dbReference type="InterPro" id="IPR001991">
    <property type="entry name" value="Na-dicarboxylate_symporter"/>
</dbReference>
<proteinExistence type="inferred from homology"/>
<dbReference type="SUPFAM" id="SSF118215">
    <property type="entry name" value="Proton glutamate symport protein"/>
    <property type="match status" value="1"/>
</dbReference>
<dbReference type="OrthoDB" id="75000at2759"/>
<evidence type="ECO:0000256" key="1">
    <source>
        <dbReference type="ARBA" id="ARBA00004651"/>
    </source>
</evidence>
<dbReference type="Pfam" id="PF00375">
    <property type="entry name" value="SDF"/>
    <property type="match status" value="1"/>
</dbReference>
<evidence type="ECO:0000256" key="4">
    <source>
        <dbReference type="ARBA" id="ARBA00022692"/>
    </source>
</evidence>
<evidence type="ECO:0000256" key="3">
    <source>
        <dbReference type="ARBA" id="ARBA00022475"/>
    </source>
</evidence>
<keyword evidence="4 7" id="KW-0812">Transmembrane</keyword>
<keyword evidence="5 7" id="KW-1133">Transmembrane helix</keyword>
<dbReference type="GO" id="GO:0015293">
    <property type="term" value="F:symporter activity"/>
    <property type="evidence" value="ECO:0007669"/>
    <property type="project" value="UniProtKB-UniRule"/>
</dbReference>
<keyword evidence="3" id="KW-1003">Cell membrane</keyword>
<keyword evidence="9" id="KW-1185">Reference proteome</keyword>
<dbReference type="RefSeq" id="XP_012210807.1">
    <property type="nucleotide sequence ID" value="XM_012355417.1"/>
</dbReference>
<evidence type="ECO:0000256" key="2">
    <source>
        <dbReference type="ARBA" id="ARBA00022448"/>
    </source>
</evidence>